<dbReference type="EMBL" id="VGIR01000036">
    <property type="protein sequence ID" value="MBM3331597.1"/>
    <property type="molecule type" value="Genomic_DNA"/>
</dbReference>
<reference evidence="1" key="1">
    <citation type="submission" date="2019-03" db="EMBL/GenBank/DDBJ databases">
        <title>Lake Tanganyika Metagenome-Assembled Genomes (MAGs).</title>
        <authorList>
            <person name="Tran P."/>
        </authorList>
    </citation>
    <scope>NUCLEOTIDE SEQUENCE</scope>
    <source>
        <strain evidence="1">K_DeepCast_150m_m2_040</strain>
    </source>
</reference>
<protein>
    <recommendedName>
        <fullName evidence="3">DUF3108 domain-containing protein</fullName>
    </recommendedName>
</protein>
<dbReference type="AlphaFoldDB" id="A0A937XEJ0"/>
<evidence type="ECO:0000313" key="2">
    <source>
        <dbReference type="Proteomes" id="UP000779900"/>
    </source>
</evidence>
<proteinExistence type="predicted"/>
<dbReference type="Proteomes" id="UP000779900">
    <property type="component" value="Unassembled WGS sequence"/>
</dbReference>
<name>A0A937XEJ0_UNCW3</name>
<dbReference type="PROSITE" id="PS51257">
    <property type="entry name" value="PROKAR_LIPOPROTEIN"/>
    <property type="match status" value="1"/>
</dbReference>
<sequence>MSVRRQGSSKLRIHGSWLAACGWCLLLACVTEDLGPMPAFDVPQWRDGEISRYVVTRNDSALYRSAVTLEFDEEMNDGGQGDSVRLVPTLVVTNVIQPLPDAEWFFDSVHVVFRRDNLSPLRTYRAMQTDISEFELTARFSRGRVQIEKQTIDGATEELLRLPGRFHSYDMVQTWLRAVPLVSGTSFRDNLVVPFEFRTVPVKFLVLGTKLIPTNVGDIMCREIVLILPTREVRFWYELAQPHRFVGLNDIQNNTKMVLESYRAGHADTLPPVP</sequence>
<organism evidence="1 2">
    <name type="scientific">candidate division WOR-3 bacterium</name>
    <dbReference type="NCBI Taxonomy" id="2052148"/>
    <lineage>
        <taxon>Bacteria</taxon>
        <taxon>Bacteria division WOR-3</taxon>
    </lineage>
</organism>
<gene>
    <name evidence="1" type="ORF">FJY68_07055</name>
</gene>
<comment type="caution">
    <text evidence="1">The sequence shown here is derived from an EMBL/GenBank/DDBJ whole genome shotgun (WGS) entry which is preliminary data.</text>
</comment>
<evidence type="ECO:0008006" key="3">
    <source>
        <dbReference type="Google" id="ProtNLM"/>
    </source>
</evidence>
<accession>A0A937XEJ0</accession>
<evidence type="ECO:0000313" key="1">
    <source>
        <dbReference type="EMBL" id="MBM3331597.1"/>
    </source>
</evidence>